<evidence type="ECO:0000256" key="1">
    <source>
        <dbReference type="SAM" id="Phobius"/>
    </source>
</evidence>
<dbReference type="SUPFAM" id="SSF53448">
    <property type="entry name" value="Nucleotide-diphospho-sugar transferases"/>
    <property type="match status" value="1"/>
</dbReference>
<feature type="transmembrane region" description="Helical" evidence="1">
    <location>
        <begin position="422"/>
        <end position="440"/>
    </location>
</feature>
<feature type="transmembrane region" description="Helical" evidence="1">
    <location>
        <begin position="37"/>
        <end position="60"/>
    </location>
</feature>
<dbReference type="KEGG" id="kbs:EPA93_21020"/>
<reference evidence="3 4" key="1">
    <citation type="submission" date="2019-01" db="EMBL/GenBank/DDBJ databases">
        <title>Ktedonosporobacter rubrisoli SCAWS-G2.</title>
        <authorList>
            <person name="Huang Y."/>
            <person name="Yan B."/>
        </authorList>
    </citation>
    <scope>NUCLEOTIDE SEQUENCE [LARGE SCALE GENOMIC DNA]</scope>
    <source>
        <strain evidence="3 4">SCAWS-G2</strain>
    </source>
</reference>
<dbReference type="PANTHER" id="PTHR16779">
    <property type="entry name" value="BETA-1,4-MANNOSYLTRANSFERASE EGH"/>
    <property type="match status" value="1"/>
</dbReference>
<organism evidence="3 4">
    <name type="scientific">Ktedonosporobacter rubrisoli</name>
    <dbReference type="NCBI Taxonomy" id="2509675"/>
    <lineage>
        <taxon>Bacteria</taxon>
        <taxon>Bacillati</taxon>
        <taxon>Chloroflexota</taxon>
        <taxon>Ktedonobacteria</taxon>
        <taxon>Ktedonobacterales</taxon>
        <taxon>Ktedonosporobacteraceae</taxon>
        <taxon>Ktedonosporobacter</taxon>
    </lineage>
</organism>
<dbReference type="AlphaFoldDB" id="A0A4P6JST2"/>
<dbReference type="Pfam" id="PF13632">
    <property type="entry name" value="Glyco_trans_2_3"/>
    <property type="match status" value="1"/>
</dbReference>
<feature type="transmembrane region" description="Helical" evidence="1">
    <location>
        <begin position="393"/>
        <end position="416"/>
    </location>
</feature>
<keyword evidence="1" id="KW-0812">Transmembrane</keyword>
<accession>A0A4P6JST2</accession>
<dbReference type="PANTHER" id="PTHR16779:SF1">
    <property type="entry name" value="BETA-1,4-MANNOSYLTRANSFERASE EGH"/>
    <property type="match status" value="1"/>
</dbReference>
<feature type="domain" description="Glycosyltransferase 2-like" evidence="2">
    <location>
        <begin position="220"/>
        <end position="434"/>
    </location>
</feature>
<dbReference type="InterPro" id="IPR029044">
    <property type="entry name" value="Nucleotide-diphossugar_trans"/>
</dbReference>
<sequence length="534" mass="60737">MINKTPTPRIVNERMGQPINASACLFRSKFSVWLRQWFYRCWLCVATVTLVGLLLTLQSLLDTATHQLTIWQESLRWAELIWLAPVPIALALWSGWLFFASATEQQPLPLNAPFLATRPVRLVFRFVTRGDNVEVLRDSIQAVHQAFKNYLSTSGPYRIEVISECPILLEGNDSPPNITDNVYIYVVPANYVTPQHSRFKARALTYLQECTRPFPEDWYVYLDEESMVDTSVIAGIYRFIYRALQTHTYANKSRAKKAPTGLIGQGAILYQGGHWFFRGADALRTADDLGRFRLQYALGMPLFGVHGSYLVVRGTDDPALSFDVGPANSITEDTAWALRAWAKGFRFAWVEGYLREQPPQRIMDLIKQRSRWLSGIRLVLLDRSIPLRYRCCLGLFTSLWQLAFLPFLVAVVALVIHTSPFIWMRLPADFAWATFVLAYLQGLDVLAKHETVSPHLPSSSLAQKLHTLQRRMLSWPLVLCYVWYALLEAAATLYSLKPKQGFFVIHKPSLASNTEIAEREATTASVGAKQEGRK</sequence>
<dbReference type="GO" id="GO:0019187">
    <property type="term" value="F:beta-1,4-mannosyltransferase activity"/>
    <property type="evidence" value="ECO:0007669"/>
    <property type="project" value="InterPro"/>
</dbReference>
<evidence type="ECO:0000259" key="2">
    <source>
        <dbReference type="Pfam" id="PF13632"/>
    </source>
</evidence>
<keyword evidence="1" id="KW-1133">Transmembrane helix</keyword>
<dbReference type="Proteomes" id="UP000290365">
    <property type="component" value="Chromosome"/>
</dbReference>
<proteinExistence type="predicted"/>
<feature type="transmembrane region" description="Helical" evidence="1">
    <location>
        <begin position="473"/>
        <end position="494"/>
    </location>
</feature>
<dbReference type="GO" id="GO:0005737">
    <property type="term" value="C:cytoplasm"/>
    <property type="evidence" value="ECO:0007669"/>
    <property type="project" value="TreeGrafter"/>
</dbReference>
<dbReference type="RefSeq" id="WP_129889398.1">
    <property type="nucleotide sequence ID" value="NZ_CP035758.1"/>
</dbReference>
<evidence type="ECO:0000313" key="3">
    <source>
        <dbReference type="EMBL" id="QBD78345.1"/>
    </source>
</evidence>
<feature type="transmembrane region" description="Helical" evidence="1">
    <location>
        <begin position="80"/>
        <end position="99"/>
    </location>
</feature>
<protein>
    <recommendedName>
        <fullName evidence="2">Glycosyltransferase 2-like domain-containing protein</fullName>
    </recommendedName>
</protein>
<dbReference type="EMBL" id="CP035758">
    <property type="protein sequence ID" value="QBD78345.1"/>
    <property type="molecule type" value="Genomic_DNA"/>
</dbReference>
<name>A0A4P6JST2_KTERU</name>
<keyword evidence="1" id="KW-0472">Membrane</keyword>
<evidence type="ECO:0000313" key="4">
    <source>
        <dbReference type="Proteomes" id="UP000290365"/>
    </source>
</evidence>
<keyword evidence="4" id="KW-1185">Reference proteome</keyword>
<dbReference type="InterPro" id="IPR027389">
    <property type="entry name" value="B_mannosylTrfase_Bre-3/Egh"/>
</dbReference>
<dbReference type="OrthoDB" id="4891012at2"/>
<dbReference type="InterPro" id="IPR001173">
    <property type="entry name" value="Glyco_trans_2-like"/>
</dbReference>
<gene>
    <name evidence="3" type="ORF">EPA93_21020</name>
</gene>